<accession>L8GVU3</accession>
<reference evidence="3 4" key="1">
    <citation type="journal article" date="2013" name="Genome Biol.">
        <title>Genome of Acanthamoeba castellanii highlights extensive lateral gene transfer and early evolution of tyrosine kinase signaling.</title>
        <authorList>
            <person name="Clarke M."/>
            <person name="Lohan A.J."/>
            <person name="Liu B."/>
            <person name="Lagkouvardos I."/>
            <person name="Roy S."/>
            <person name="Zafar N."/>
            <person name="Bertelli C."/>
            <person name="Schilde C."/>
            <person name="Kianianmomeni A."/>
            <person name="Burglin T.R."/>
            <person name="Frech C."/>
            <person name="Turcotte B."/>
            <person name="Kopec K.O."/>
            <person name="Synnott J.M."/>
            <person name="Choo C."/>
            <person name="Paponov I."/>
            <person name="Finkler A."/>
            <person name="Soon Heng Tan C."/>
            <person name="Hutchins A.P."/>
            <person name="Weinmeier T."/>
            <person name="Rattei T."/>
            <person name="Chu J.S."/>
            <person name="Gimenez G."/>
            <person name="Irimia M."/>
            <person name="Rigden D.J."/>
            <person name="Fitzpatrick D.A."/>
            <person name="Lorenzo-Morales J."/>
            <person name="Bateman A."/>
            <person name="Chiu C.H."/>
            <person name="Tang P."/>
            <person name="Hegemann P."/>
            <person name="Fromm H."/>
            <person name="Raoult D."/>
            <person name="Greub G."/>
            <person name="Miranda-Saavedra D."/>
            <person name="Chen N."/>
            <person name="Nash P."/>
            <person name="Ginger M.L."/>
            <person name="Horn M."/>
            <person name="Schaap P."/>
            <person name="Caler L."/>
            <person name="Loftus B."/>
        </authorList>
    </citation>
    <scope>NUCLEOTIDE SEQUENCE [LARGE SCALE GENOMIC DNA]</scope>
    <source>
        <strain evidence="3 4">Neff</strain>
    </source>
</reference>
<evidence type="ECO:0000259" key="2">
    <source>
        <dbReference type="Pfam" id="PF05004"/>
    </source>
</evidence>
<dbReference type="VEuPathDB" id="AmoebaDB:ACA1_060970"/>
<feature type="compositionally biased region" description="Acidic residues" evidence="1">
    <location>
        <begin position="371"/>
        <end position="397"/>
    </location>
</feature>
<organism evidence="3 4">
    <name type="scientific">Acanthamoeba castellanii (strain ATCC 30010 / Neff)</name>
    <dbReference type="NCBI Taxonomy" id="1257118"/>
    <lineage>
        <taxon>Eukaryota</taxon>
        <taxon>Amoebozoa</taxon>
        <taxon>Discosea</taxon>
        <taxon>Longamoebia</taxon>
        <taxon>Centramoebida</taxon>
        <taxon>Acanthamoebidae</taxon>
        <taxon>Acanthamoeba</taxon>
    </lineage>
</organism>
<evidence type="ECO:0000313" key="3">
    <source>
        <dbReference type="EMBL" id="ELR17359.1"/>
    </source>
</evidence>
<feature type="region of interest" description="Disordered" evidence="1">
    <location>
        <begin position="569"/>
        <end position="600"/>
    </location>
</feature>
<protein>
    <recommendedName>
        <fullName evidence="2">Interferon-related developmental regulator N-terminal domain-containing protein</fullName>
    </recommendedName>
</protein>
<dbReference type="RefSeq" id="XP_004339372.1">
    <property type="nucleotide sequence ID" value="XM_004339324.1"/>
</dbReference>
<dbReference type="SUPFAM" id="SSF48371">
    <property type="entry name" value="ARM repeat"/>
    <property type="match status" value="1"/>
</dbReference>
<evidence type="ECO:0000313" key="4">
    <source>
        <dbReference type="Proteomes" id="UP000011083"/>
    </source>
</evidence>
<feature type="compositionally biased region" description="Basic residues" evidence="1">
    <location>
        <begin position="47"/>
        <end position="58"/>
    </location>
</feature>
<feature type="compositionally biased region" description="Basic residues" evidence="1">
    <location>
        <begin position="13"/>
        <end position="23"/>
    </location>
</feature>
<dbReference type="KEGG" id="acan:ACA1_060970"/>
<feature type="region of interest" description="Disordered" evidence="1">
    <location>
        <begin position="1"/>
        <end position="80"/>
    </location>
</feature>
<proteinExistence type="predicted"/>
<name>L8GVU3_ACACF</name>
<evidence type="ECO:0000256" key="1">
    <source>
        <dbReference type="SAM" id="MobiDB-lite"/>
    </source>
</evidence>
<keyword evidence="4" id="KW-1185">Reference proteome</keyword>
<feature type="domain" description="Interferon-related developmental regulator N-terminal" evidence="2">
    <location>
        <begin position="247"/>
        <end position="433"/>
    </location>
</feature>
<feature type="region of interest" description="Disordered" evidence="1">
    <location>
        <begin position="369"/>
        <end position="400"/>
    </location>
</feature>
<dbReference type="Proteomes" id="UP000011083">
    <property type="component" value="Unassembled WGS sequence"/>
</dbReference>
<feature type="compositionally biased region" description="Basic and acidic residues" evidence="1">
    <location>
        <begin position="24"/>
        <end position="41"/>
    </location>
</feature>
<dbReference type="EMBL" id="KB007974">
    <property type="protein sequence ID" value="ELR17359.1"/>
    <property type="molecule type" value="Genomic_DNA"/>
</dbReference>
<sequence length="600" mass="66830">MERAKEKLAHSLVGRRLHAKQRALPHELADRAAREENEAKAAAKKNTQLRRKQAKRQHERQEAHRRLDGYRSRTHPEPPQRVVPEWELAERWEVAREKAGGLVPTDWHRDAHDDNYTRRCKRMSALHSLHAFLSPQPADRDDDNARRRIDAVLSPHSDHSAPIAAHLRRCLVAASTTTTAAGGHHRSVEEKLVAVMVVGRMGLWCPQTVGAESSSGLLAALTDLATAGPATGDEDCPRRAAAGRVDHEDLRAAAIEVVGLIQFVNLWQMAMMDSVEVGEEVVAMIDSVLMPLCTTEGNSAPVRSAALSAVGLLGTLLSPPDLVAWVEEHVELLLECLEERGVDIDVRQATVDTLLVFLEIVDHARVQWGAESDDDDGDGVAEVESDDGDDDEEEDEALALGQHDRYRLEEVVERLTKERERRADKDDGKRLRRASERLLRVLRRHQHPGDNGTVDGDHSEPEDEECTPTVRRLILRNSCITPNTEVYQPELVVHSAWHQKQLRSIQAIVGASLPIYAQAGLTGVAVADRPLSNIIREMVEQNELVVGYRARRMRGSRALKGPVLAFKRAKGTNRNKHAADYTHTGQPLPVRTQHEPREAA</sequence>
<dbReference type="GeneID" id="14918278"/>
<dbReference type="InterPro" id="IPR007701">
    <property type="entry name" value="Interferon-rel_develop_reg_N"/>
</dbReference>
<gene>
    <name evidence="3" type="ORF">ACA1_060970</name>
</gene>
<dbReference type="Pfam" id="PF05004">
    <property type="entry name" value="IFRD"/>
    <property type="match status" value="1"/>
</dbReference>
<dbReference type="InterPro" id="IPR016024">
    <property type="entry name" value="ARM-type_fold"/>
</dbReference>
<feature type="compositionally biased region" description="Basic and acidic residues" evidence="1">
    <location>
        <begin position="59"/>
        <end position="78"/>
    </location>
</feature>
<feature type="region of interest" description="Disordered" evidence="1">
    <location>
        <begin position="443"/>
        <end position="466"/>
    </location>
</feature>
<dbReference type="AlphaFoldDB" id="L8GVU3"/>